<dbReference type="Pfam" id="PF00079">
    <property type="entry name" value="Serpin"/>
    <property type="match status" value="1"/>
</dbReference>
<dbReference type="PROSITE" id="PS00284">
    <property type="entry name" value="SERPIN"/>
    <property type="match status" value="1"/>
</dbReference>
<evidence type="ECO:0000313" key="3">
    <source>
        <dbReference type="EMBL" id="QOS68430.1"/>
    </source>
</evidence>
<dbReference type="InterPro" id="IPR042185">
    <property type="entry name" value="Serpin_sf_2"/>
</dbReference>
<dbReference type="EMBL" id="CP063310">
    <property type="protein sequence ID" value="QOS68430.1"/>
    <property type="molecule type" value="Genomic_DNA"/>
</dbReference>
<sequence>MERQERQANRGDGLTWKAAALVAALVALLAASAVLSACGTQQPTSEFAVAQPVMPQKASEDNPDAWLDALEQNPLDQSFVESLSTFAYRSSAAALSDDASVANGAGEIDPANRMYSPLSLYYALALANEGAAGQTRDEIDALLGAPAGANVPEQCGNLFRVLATDPFSTVDLANSIWMAKGNPFEQSFIDTATGQFYATPFSVEFGTEATDQAMAAWISENTGGTIEPQVKTESDLLLSIINTVYFKGSWTDTFDAENTAPATFHAAEGDVETDFMTQRIDSLQGYRRTDDFLRASLAFTGGAMMTFVLPNEGVSVDDLLSDEQRLAAAFAVDANEDEYGFITYVVPKAAFDTEFDLIPALERLGVQAAFDDRADFSNLTSTLAYISMVKQESHITWDEEGAEASAYTNIGISEMSAMIPEGEEVELRLDRPFLFQITSSQGIPLFVGVCGNPAVET</sequence>
<dbReference type="GO" id="GO:0005615">
    <property type="term" value="C:extracellular space"/>
    <property type="evidence" value="ECO:0007669"/>
    <property type="project" value="InterPro"/>
</dbReference>
<evidence type="ECO:0000256" key="1">
    <source>
        <dbReference type="RuleBase" id="RU000411"/>
    </source>
</evidence>
<dbReference type="PANTHER" id="PTHR11461">
    <property type="entry name" value="SERINE PROTEASE INHIBITOR, SERPIN"/>
    <property type="match status" value="1"/>
</dbReference>
<proteinExistence type="inferred from homology"/>
<reference evidence="3" key="1">
    <citation type="submission" date="2020-10" db="EMBL/GenBank/DDBJ databases">
        <title>Eggerthella sp. nov., isolated from human feces.</title>
        <authorList>
            <person name="Yajun G."/>
        </authorList>
    </citation>
    <scope>NUCLEOTIDE SEQUENCE [LARGE SCALE GENOMIC DNA]</scope>
    <source>
        <strain evidence="3 4">HF-1101</strain>
    </source>
</reference>
<name>A0A6L7IM63_9ACTN</name>
<dbReference type="InterPro" id="IPR042178">
    <property type="entry name" value="Serpin_sf_1"/>
</dbReference>
<dbReference type="KEGG" id="egd:GS424_000710"/>
<dbReference type="SMART" id="SM00093">
    <property type="entry name" value="SERPIN"/>
    <property type="match status" value="1"/>
</dbReference>
<organism evidence="3">
    <name type="scientific">Eggerthella guodeyinii</name>
    <dbReference type="NCBI Taxonomy" id="2690837"/>
    <lineage>
        <taxon>Bacteria</taxon>
        <taxon>Bacillati</taxon>
        <taxon>Actinomycetota</taxon>
        <taxon>Coriobacteriia</taxon>
        <taxon>Eggerthellales</taxon>
        <taxon>Eggerthellaceae</taxon>
        <taxon>Eggerthella</taxon>
    </lineage>
</organism>
<dbReference type="RefSeq" id="WP_160940713.1">
    <property type="nucleotide sequence ID" value="NZ_CP063310.1"/>
</dbReference>
<dbReference type="Proteomes" id="UP000478463">
    <property type="component" value="Chromosome"/>
</dbReference>
<dbReference type="InterPro" id="IPR036186">
    <property type="entry name" value="Serpin_sf"/>
</dbReference>
<protein>
    <submittedName>
        <fullName evidence="3">Serpin family protein</fullName>
    </submittedName>
</protein>
<dbReference type="InterPro" id="IPR023795">
    <property type="entry name" value="Serpin_CS"/>
</dbReference>
<dbReference type="Gene3D" id="2.30.39.10">
    <property type="entry name" value="Alpha-1-antitrypsin, domain 1"/>
    <property type="match status" value="1"/>
</dbReference>
<feature type="domain" description="Serpin" evidence="2">
    <location>
        <begin position="99"/>
        <end position="453"/>
    </location>
</feature>
<dbReference type="InterPro" id="IPR023796">
    <property type="entry name" value="Serpin_dom"/>
</dbReference>
<gene>
    <name evidence="3" type="ORF">GS424_000710</name>
</gene>
<dbReference type="Gene3D" id="3.30.497.10">
    <property type="entry name" value="Antithrombin, subunit I, domain 2"/>
    <property type="match status" value="1"/>
</dbReference>
<evidence type="ECO:0000259" key="2">
    <source>
        <dbReference type="SMART" id="SM00093"/>
    </source>
</evidence>
<dbReference type="GO" id="GO:0004867">
    <property type="term" value="F:serine-type endopeptidase inhibitor activity"/>
    <property type="evidence" value="ECO:0007669"/>
    <property type="project" value="InterPro"/>
</dbReference>
<dbReference type="PANTHER" id="PTHR11461:SF211">
    <property type="entry name" value="GH10112P-RELATED"/>
    <property type="match status" value="1"/>
</dbReference>
<dbReference type="AlphaFoldDB" id="A0A6L7IM63"/>
<dbReference type="SUPFAM" id="SSF56574">
    <property type="entry name" value="Serpins"/>
    <property type="match status" value="1"/>
</dbReference>
<evidence type="ECO:0000313" key="4">
    <source>
        <dbReference type="Proteomes" id="UP000478463"/>
    </source>
</evidence>
<accession>A0A6L7IM63</accession>
<comment type="similarity">
    <text evidence="1">Belongs to the serpin family.</text>
</comment>
<dbReference type="InterPro" id="IPR000215">
    <property type="entry name" value="Serpin_fam"/>
</dbReference>